<dbReference type="InterPro" id="IPR000999">
    <property type="entry name" value="RNase_III_dom"/>
</dbReference>
<evidence type="ECO:0000259" key="16">
    <source>
        <dbReference type="PROSITE" id="PS50137"/>
    </source>
</evidence>
<evidence type="ECO:0000256" key="2">
    <source>
        <dbReference type="ARBA" id="ARBA00004496"/>
    </source>
</evidence>
<dbReference type="GO" id="GO:0004525">
    <property type="term" value="F:ribonuclease III activity"/>
    <property type="evidence" value="ECO:0007669"/>
    <property type="project" value="UniProtKB-UniRule"/>
</dbReference>
<protein>
    <recommendedName>
        <fullName evidence="15">Ribonuclease 3</fullName>
        <ecNumber evidence="15">3.1.26.3</ecNumber>
    </recommendedName>
    <alternativeName>
        <fullName evidence="15">Ribonuclease III</fullName>
        <shortName evidence="15">RNase III</shortName>
    </alternativeName>
</protein>
<dbReference type="PROSITE" id="PS50142">
    <property type="entry name" value="RNASE_3_2"/>
    <property type="match status" value="1"/>
</dbReference>
<dbReference type="PROSITE" id="PS50137">
    <property type="entry name" value="DS_RBD"/>
    <property type="match status" value="1"/>
</dbReference>
<keyword evidence="8 15" id="KW-0819">tRNA processing</keyword>
<evidence type="ECO:0000256" key="11">
    <source>
        <dbReference type="ARBA" id="ARBA00022759"/>
    </source>
</evidence>
<evidence type="ECO:0000256" key="3">
    <source>
        <dbReference type="ARBA" id="ARBA00010183"/>
    </source>
</evidence>
<keyword evidence="19" id="KW-1185">Reference proteome</keyword>
<dbReference type="PANTHER" id="PTHR11207:SF0">
    <property type="entry name" value="RIBONUCLEASE 3"/>
    <property type="match status" value="1"/>
</dbReference>
<dbReference type="AlphaFoldDB" id="A0A239E1K0"/>
<dbReference type="SMART" id="SM00358">
    <property type="entry name" value="DSRM"/>
    <property type="match status" value="1"/>
</dbReference>
<evidence type="ECO:0000259" key="17">
    <source>
        <dbReference type="PROSITE" id="PS50142"/>
    </source>
</evidence>
<reference evidence="18 19" key="1">
    <citation type="submission" date="2017-06" db="EMBL/GenBank/DDBJ databases">
        <authorList>
            <person name="Kim H.J."/>
            <person name="Triplett B.A."/>
        </authorList>
    </citation>
    <scope>NUCLEOTIDE SEQUENCE [LARGE SCALE GENOMIC DNA]</scope>
    <source>
        <strain evidence="18 19">DSM 44715</strain>
    </source>
</reference>
<dbReference type="NCBIfam" id="TIGR02191">
    <property type="entry name" value="RNaseIII"/>
    <property type="match status" value="1"/>
</dbReference>
<dbReference type="InterPro" id="IPR011907">
    <property type="entry name" value="RNase_III"/>
</dbReference>
<dbReference type="SUPFAM" id="SSF69065">
    <property type="entry name" value="RNase III domain-like"/>
    <property type="match status" value="1"/>
</dbReference>
<feature type="binding site" evidence="15">
    <location>
        <position position="51"/>
    </location>
    <ligand>
        <name>Mg(2+)</name>
        <dbReference type="ChEBI" id="CHEBI:18420"/>
    </ligand>
</feature>
<name>A0A239E1K0_9ACTN</name>
<dbReference type="PROSITE" id="PS00517">
    <property type="entry name" value="RNASE_3_1"/>
    <property type="match status" value="1"/>
</dbReference>
<organism evidence="18 19">
    <name type="scientific">Actinomadura meyerae</name>
    <dbReference type="NCBI Taxonomy" id="240840"/>
    <lineage>
        <taxon>Bacteria</taxon>
        <taxon>Bacillati</taxon>
        <taxon>Actinomycetota</taxon>
        <taxon>Actinomycetes</taxon>
        <taxon>Streptosporangiales</taxon>
        <taxon>Thermomonosporaceae</taxon>
        <taxon>Actinomadura</taxon>
    </lineage>
</organism>
<keyword evidence="11 15" id="KW-0255">Endonuclease</keyword>
<keyword evidence="6 15" id="KW-0698">rRNA processing</keyword>
<dbReference type="EC" id="3.1.26.3" evidence="15"/>
<keyword evidence="10 15" id="KW-0479">Metal-binding</keyword>
<evidence type="ECO:0000256" key="6">
    <source>
        <dbReference type="ARBA" id="ARBA00022552"/>
    </source>
</evidence>
<keyword evidence="14 15" id="KW-0694">RNA-binding</keyword>
<evidence type="ECO:0000256" key="8">
    <source>
        <dbReference type="ARBA" id="ARBA00022694"/>
    </source>
</evidence>
<dbReference type="Gene3D" id="1.10.1520.10">
    <property type="entry name" value="Ribonuclease III domain"/>
    <property type="match status" value="1"/>
</dbReference>
<evidence type="ECO:0000256" key="14">
    <source>
        <dbReference type="ARBA" id="ARBA00022884"/>
    </source>
</evidence>
<dbReference type="FunFam" id="3.30.160.20:FF:000003">
    <property type="entry name" value="Ribonuclease 3"/>
    <property type="match status" value="1"/>
</dbReference>
<evidence type="ECO:0000256" key="1">
    <source>
        <dbReference type="ARBA" id="ARBA00000109"/>
    </source>
</evidence>
<dbReference type="InterPro" id="IPR036389">
    <property type="entry name" value="RNase_III_sf"/>
</dbReference>
<dbReference type="Pfam" id="PF14622">
    <property type="entry name" value="Ribonucleas_3_3"/>
    <property type="match status" value="1"/>
</dbReference>
<comment type="subcellular location">
    <subcellularLocation>
        <location evidence="2 15">Cytoplasm</location>
    </subcellularLocation>
</comment>
<dbReference type="SUPFAM" id="SSF54768">
    <property type="entry name" value="dsRNA-binding domain-like"/>
    <property type="match status" value="1"/>
</dbReference>
<evidence type="ECO:0000256" key="12">
    <source>
        <dbReference type="ARBA" id="ARBA00022801"/>
    </source>
</evidence>
<dbReference type="GO" id="GO:0042802">
    <property type="term" value="F:identical protein binding"/>
    <property type="evidence" value="ECO:0007669"/>
    <property type="project" value="UniProtKB-ARBA"/>
</dbReference>
<dbReference type="RefSeq" id="WP_089324771.1">
    <property type="nucleotide sequence ID" value="NZ_FZOR01000003.1"/>
</dbReference>
<dbReference type="GO" id="GO:0006397">
    <property type="term" value="P:mRNA processing"/>
    <property type="evidence" value="ECO:0007669"/>
    <property type="project" value="UniProtKB-UniRule"/>
</dbReference>
<evidence type="ECO:0000256" key="9">
    <source>
        <dbReference type="ARBA" id="ARBA00022722"/>
    </source>
</evidence>
<dbReference type="GO" id="GO:0003725">
    <property type="term" value="F:double-stranded RNA binding"/>
    <property type="evidence" value="ECO:0007669"/>
    <property type="project" value="TreeGrafter"/>
</dbReference>
<sequence length="252" mass="26469">MSAKRSAPTPDRAELTAALGVEVDGELLERALTHRSYAYENGGLPTNERLEFLGDSVLGLVVTDTLFRGHPDLPEGQLAKLRAAVVNMRALAGVARGLGVGAHIRLGRGEEGTGGRDKASILADTLEALIGAVYLDRGLDEASALVHRLFDALITRSAGLGAGLDWKTSLQELTAVEELGVPEYHVAESGPDHQKTFRASVRVGGKTYGSGEGRSKKEAEQHAAEAAWNEIRALVVARDAGDEAGEAAQAGA</sequence>
<comment type="catalytic activity">
    <reaction evidence="1 15">
        <text>Endonucleolytic cleavage to 5'-phosphomonoester.</text>
        <dbReference type="EC" id="3.1.26.3"/>
    </reaction>
</comment>
<feature type="active site" evidence="15">
    <location>
        <position position="127"/>
    </location>
</feature>
<evidence type="ECO:0000256" key="15">
    <source>
        <dbReference type="HAMAP-Rule" id="MF_00104"/>
    </source>
</evidence>
<keyword evidence="13 15" id="KW-0460">Magnesium</keyword>
<comment type="similarity">
    <text evidence="3">Belongs to the ribonuclease III family.</text>
</comment>
<dbReference type="CDD" id="cd10845">
    <property type="entry name" value="DSRM_RNAse_III_family"/>
    <property type="match status" value="1"/>
</dbReference>
<dbReference type="GO" id="GO:0006364">
    <property type="term" value="P:rRNA processing"/>
    <property type="evidence" value="ECO:0007669"/>
    <property type="project" value="UniProtKB-UniRule"/>
</dbReference>
<evidence type="ECO:0000313" key="18">
    <source>
        <dbReference type="EMBL" id="SNS38379.1"/>
    </source>
</evidence>
<dbReference type="GO" id="GO:0046872">
    <property type="term" value="F:metal ion binding"/>
    <property type="evidence" value="ECO:0007669"/>
    <property type="project" value="UniProtKB-KW"/>
</dbReference>
<feature type="binding site" evidence="15">
    <location>
        <position position="127"/>
    </location>
    <ligand>
        <name>Mg(2+)</name>
        <dbReference type="ChEBI" id="CHEBI:18420"/>
    </ligand>
</feature>
<dbReference type="InterPro" id="IPR014720">
    <property type="entry name" value="dsRBD_dom"/>
</dbReference>
<evidence type="ECO:0000313" key="19">
    <source>
        <dbReference type="Proteomes" id="UP000198318"/>
    </source>
</evidence>
<dbReference type="EMBL" id="FZOR01000003">
    <property type="protein sequence ID" value="SNS38379.1"/>
    <property type="molecule type" value="Genomic_DNA"/>
</dbReference>
<evidence type="ECO:0000256" key="13">
    <source>
        <dbReference type="ARBA" id="ARBA00022842"/>
    </source>
</evidence>
<keyword evidence="15" id="KW-0699">rRNA-binding</keyword>
<evidence type="ECO:0000256" key="10">
    <source>
        <dbReference type="ARBA" id="ARBA00022723"/>
    </source>
</evidence>
<feature type="binding site" evidence="15">
    <location>
        <position position="124"/>
    </location>
    <ligand>
        <name>Mg(2+)</name>
        <dbReference type="ChEBI" id="CHEBI:18420"/>
    </ligand>
</feature>
<accession>A0A239E1K0</accession>
<proteinExistence type="inferred from homology"/>
<dbReference type="SMART" id="SM00535">
    <property type="entry name" value="RIBOc"/>
    <property type="match status" value="1"/>
</dbReference>
<feature type="domain" description="RNase III" evidence="17">
    <location>
        <begin position="19"/>
        <end position="138"/>
    </location>
</feature>
<keyword evidence="9 15" id="KW-0540">Nuclease</keyword>
<dbReference type="Gene3D" id="3.30.160.20">
    <property type="match status" value="1"/>
</dbReference>
<keyword evidence="12 15" id="KW-0378">Hydrolase</keyword>
<keyword evidence="5 15" id="KW-0963">Cytoplasm</keyword>
<dbReference type="FunFam" id="1.10.1520.10:FF:000001">
    <property type="entry name" value="Ribonuclease 3"/>
    <property type="match status" value="1"/>
</dbReference>
<comment type="subunit">
    <text evidence="4 15">Homodimer.</text>
</comment>
<comment type="cofactor">
    <cofactor evidence="15">
        <name>Mg(2+)</name>
        <dbReference type="ChEBI" id="CHEBI:18420"/>
    </cofactor>
</comment>
<dbReference type="CDD" id="cd00593">
    <property type="entry name" value="RIBOc"/>
    <property type="match status" value="1"/>
</dbReference>
<feature type="active site" evidence="15">
    <location>
        <position position="55"/>
    </location>
</feature>
<dbReference type="GO" id="GO:0005737">
    <property type="term" value="C:cytoplasm"/>
    <property type="evidence" value="ECO:0007669"/>
    <property type="project" value="UniProtKB-SubCell"/>
</dbReference>
<dbReference type="Proteomes" id="UP000198318">
    <property type="component" value="Unassembled WGS sequence"/>
</dbReference>
<evidence type="ECO:0000256" key="4">
    <source>
        <dbReference type="ARBA" id="ARBA00011738"/>
    </source>
</evidence>
<evidence type="ECO:0000256" key="5">
    <source>
        <dbReference type="ARBA" id="ARBA00022490"/>
    </source>
</evidence>
<dbReference type="OrthoDB" id="9805026at2"/>
<dbReference type="GO" id="GO:0019843">
    <property type="term" value="F:rRNA binding"/>
    <property type="evidence" value="ECO:0007669"/>
    <property type="project" value="UniProtKB-KW"/>
</dbReference>
<gene>
    <name evidence="15" type="primary">rnc</name>
    <name evidence="18" type="ORF">SAMN05443665_1003167</name>
</gene>
<dbReference type="PANTHER" id="PTHR11207">
    <property type="entry name" value="RIBONUCLEASE III"/>
    <property type="match status" value="1"/>
</dbReference>
<evidence type="ECO:0000256" key="7">
    <source>
        <dbReference type="ARBA" id="ARBA00022664"/>
    </source>
</evidence>
<keyword evidence="7 15" id="KW-0507">mRNA processing</keyword>
<dbReference type="GO" id="GO:0010468">
    <property type="term" value="P:regulation of gene expression"/>
    <property type="evidence" value="ECO:0007669"/>
    <property type="project" value="TreeGrafter"/>
</dbReference>
<dbReference type="HAMAP" id="MF_00104">
    <property type="entry name" value="RNase_III"/>
    <property type="match status" value="1"/>
</dbReference>
<feature type="domain" description="DRBM" evidence="16">
    <location>
        <begin position="165"/>
        <end position="233"/>
    </location>
</feature>
<dbReference type="GO" id="GO:0008033">
    <property type="term" value="P:tRNA processing"/>
    <property type="evidence" value="ECO:0007669"/>
    <property type="project" value="UniProtKB-KW"/>
</dbReference>
<comment type="function">
    <text evidence="15">Digests double-stranded RNA. Involved in the processing of primary rRNA transcript to yield the immediate precursors to the large and small rRNAs (23S and 16S). Processes some mRNAs, and tRNAs when they are encoded in the rRNA operon. Processes pre-crRNA and tracrRNA of type II CRISPR loci if present in the organism.</text>
</comment>
<dbReference type="Pfam" id="PF00035">
    <property type="entry name" value="dsrm"/>
    <property type="match status" value="1"/>
</dbReference>